<sequence length="273" mass="28731">MQLGDSTQWRCNLAAQGAKLSACHAQSTRAISICIMRTRVKICGMTRPEDIAAAVEAGADAVGLIFYPKSKRYVSLELAARLRRAVPAFVDVVALFVNADDDAVKQVIEVVGPDLLQFHGDETPDACQRYGRRYMKAFRVGGPGADTAGQLARTCAAYRGAAGWLFDSYSAGYGGSGLSFEHALLQDVRADSQGAPLILSGGLSPDNVQPAVAALRPYAVDVSSGVEDAPGIKSAARIRAFLQAVQRADAEVAKDLDDAAGVRMSPVTTPTGA</sequence>
<dbReference type="HAMAP" id="MF_00135">
    <property type="entry name" value="PRAI"/>
    <property type="match status" value="1"/>
</dbReference>
<dbReference type="Gene3D" id="3.20.20.70">
    <property type="entry name" value="Aldolase class I"/>
    <property type="match status" value="1"/>
</dbReference>
<dbReference type="PANTHER" id="PTHR42894:SF1">
    <property type="entry name" value="N-(5'-PHOSPHORIBOSYL)ANTHRANILATE ISOMERASE"/>
    <property type="match status" value="1"/>
</dbReference>
<organism evidence="12 13">
    <name type="scientific">Bordetella genomosp. 11</name>
    <dbReference type="NCBI Taxonomy" id="1416808"/>
    <lineage>
        <taxon>Bacteria</taxon>
        <taxon>Pseudomonadati</taxon>
        <taxon>Pseudomonadota</taxon>
        <taxon>Betaproteobacteria</taxon>
        <taxon>Burkholderiales</taxon>
        <taxon>Alcaligenaceae</taxon>
        <taxon>Bordetella</taxon>
    </lineage>
</organism>
<dbReference type="RefSeq" id="WP_094841406.1">
    <property type="nucleotide sequence ID" value="NZ_NEVS01000004.1"/>
</dbReference>
<keyword evidence="8 10" id="KW-0057">Aromatic amino acid biosynthesis</keyword>
<accession>A0A261UEQ1</accession>
<dbReference type="SUPFAM" id="SSF51366">
    <property type="entry name" value="Ribulose-phoshate binding barrel"/>
    <property type="match status" value="1"/>
</dbReference>
<keyword evidence="6 10" id="KW-0028">Amino-acid biosynthesis</keyword>
<evidence type="ECO:0000259" key="11">
    <source>
        <dbReference type="Pfam" id="PF00697"/>
    </source>
</evidence>
<keyword evidence="7 10" id="KW-0822">Tryptophan biosynthesis</keyword>
<evidence type="ECO:0000256" key="3">
    <source>
        <dbReference type="ARBA" id="ARBA00007571"/>
    </source>
</evidence>
<keyword evidence="9 10" id="KW-0413">Isomerase</keyword>
<comment type="catalytic activity">
    <reaction evidence="1 10">
        <text>N-(5-phospho-beta-D-ribosyl)anthranilate = 1-(2-carboxyphenylamino)-1-deoxy-D-ribulose 5-phosphate</text>
        <dbReference type="Rhea" id="RHEA:21540"/>
        <dbReference type="ChEBI" id="CHEBI:18277"/>
        <dbReference type="ChEBI" id="CHEBI:58613"/>
        <dbReference type="EC" id="5.3.1.24"/>
    </reaction>
</comment>
<dbReference type="OrthoDB" id="9796196at2"/>
<evidence type="ECO:0000256" key="9">
    <source>
        <dbReference type="ARBA" id="ARBA00023235"/>
    </source>
</evidence>
<evidence type="ECO:0000256" key="8">
    <source>
        <dbReference type="ARBA" id="ARBA00023141"/>
    </source>
</evidence>
<dbReference type="FunFam" id="3.20.20.70:FF:000075">
    <property type="entry name" value="Tryptophan biosynthesis protein TRP1"/>
    <property type="match status" value="1"/>
</dbReference>
<comment type="caution">
    <text evidence="12">The sequence shown here is derived from an EMBL/GenBank/DDBJ whole genome shotgun (WGS) entry which is preliminary data.</text>
</comment>
<dbReference type="Pfam" id="PF00697">
    <property type="entry name" value="PRAI"/>
    <property type="match status" value="1"/>
</dbReference>
<evidence type="ECO:0000256" key="4">
    <source>
        <dbReference type="ARBA" id="ARBA00012572"/>
    </source>
</evidence>
<dbReference type="InterPro" id="IPR013785">
    <property type="entry name" value="Aldolase_TIM"/>
</dbReference>
<evidence type="ECO:0000256" key="2">
    <source>
        <dbReference type="ARBA" id="ARBA00004664"/>
    </source>
</evidence>
<dbReference type="GO" id="GO:0000162">
    <property type="term" value="P:L-tryptophan biosynthetic process"/>
    <property type="evidence" value="ECO:0007669"/>
    <property type="project" value="UniProtKB-UniRule"/>
</dbReference>
<protein>
    <recommendedName>
        <fullName evidence="5 10">N-(5'-phosphoribosyl)anthranilate isomerase</fullName>
        <shortName evidence="10">PRAI</shortName>
        <ecNumber evidence="4 10">5.3.1.24</ecNumber>
    </recommendedName>
</protein>
<evidence type="ECO:0000313" key="12">
    <source>
        <dbReference type="EMBL" id="OZI59987.1"/>
    </source>
</evidence>
<dbReference type="CDD" id="cd00405">
    <property type="entry name" value="PRAI"/>
    <property type="match status" value="1"/>
</dbReference>
<evidence type="ECO:0000256" key="7">
    <source>
        <dbReference type="ARBA" id="ARBA00022822"/>
    </source>
</evidence>
<evidence type="ECO:0000256" key="1">
    <source>
        <dbReference type="ARBA" id="ARBA00001164"/>
    </source>
</evidence>
<dbReference type="EC" id="5.3.1.24" evidence="4 10"/>
<reference evidence="13" key="1">
    <citation type="submission" date="2017-05" db="EMBL/GenBank/DDBJ databases">
        <title>Complete and WGS of Bordetella genogroups.</title>
        <authorList>
            <person name="Spilker T."/>
            <person name="Lipuma J."/>
        </authorList>
    </citation>
    <scope>NUCLEOTIDE SEQUENCE [LARGE SCALE GENOMIC DNA]</scope>
    <source>
        <strain evidence="13">AU8856</strain>
    </source>
</reference>
<proteinExistence type="inferred from homology"/>
<evidence type="ECO:0000313" key="13">
    <source>
        <dbReference type="Proteomes" id="UP000215767"/>
    </source>
</evidence>
<dbReference type="InterPro" id="IPR044643">
    <property type="entry name" value="TrpF_fam"/>
</dbReference>
<evidence type="ECO:0000256" key="5">
    <source>
        <dbReference type="ARBA" id="ARBA00022272"/>
    </source>
</evidence>
<dbReference type="AlphaFoldDB" id="A0A261UEQ1"/>
<keyword evidence="13" id="KW-1185">Reference proteome</keyword>
<dbReference type="NCBIfam" id="NF002299">
    <property type="entry name" value="PRK01222.1-6"/>
    <property type="match status" value="1"/>
</dbReference>
<dbReference type="EMBL" id="NEVS01000004">
    <property type="protein sequence ID" value="OZI59987.1"/>
    <property type="molecule type" value="Genomic_DNA"/>
</dbReference>
<gene>
    <name evidence="10" type="primary">trpF</name>
    <name evidence="12" type="ORF">CAL28_10930</name>
</gene>
<comment type="similarity">
    <text evidence="3 10">Belongs to the TrpF family.</text>
</comment>
<dbReference type="Proteomes" id="UP000215767">
    <property type="component" value="Unassembled WGS sequence"/>
</dbReference>
<dbReference type="InterPro" id="IPR001240">
    <property type="entry name" value="PRAI_dom"/>
</dbReference>
<name>A0A261UEQ1_9BORD</name>
<evidence type="ECO:0000256" key="10">
    <source>
        <dbReference type="HAMAP-Rule" id="MF_00135"/>
    </source>
</evidence>
<feature type="domain" description="N-(5'phosphoribosyl) anthranilate isomerase (PRAI)" evidence="11">
    <location>
        <begin position="40"/>
        <end position="244"/>
    </location>
</feature>
<dbReference type="InterPro" id="IPR011060">
    <property type="entry name" value="RibuloseP-bd_barrel"/>
</dbReference>
<comment type="pathway">
    <text evidence="2 10">Amino-acid biosynthesis; L-tryptophan biosynthesis; L-tryptophan from chorismate: step 3/5.</text>
</comment>
<dbReference type="PANTHER" id="PTHR42894">
    <property type="entry name" value="N-(5'-PHOSPHORIBOSYL)ANTHRANILATE ISOMERASE"/>
    <property type="match status" value="1"/>
</dbReference>
<dbReference type="NCBIfam" id="NF002298">
    <property type="entry name" value="PRK01222.1-4"/>
    <property type="match status" value="1"/>
</dbReference>
<dbReference type="GO" id="GO:0004640">
    <property type="term" value="F:phosphoribosylanthranilate isomerase activity"/>
    <property type="evidence" value="ECO:0007669"/>
    <property type="project" value="UniProtKB-UniRule"/>
</dbReference>
<dbReference type="UniPathway" id="UPA00035">
    <property type="reaction ID" value="UER00042"/>
</dbReference>
<evidence type="ECO:0000256" key="6">
    <source>
        <dbReference type="ARBA" id="ARBA00022605"/>
    </source>
</evidence>